<evidence type="ECO:0000313" key="2">
    <source>
        <dbReference type="EMBL" id="KAK8404537.1"/>
    </source>
</evidence>
<feature type="region of interest" description="Disordered" evidence="1">
    <location>
        <begin position="1"/>
        <end position="71"/>
    </location>
</feature>
<proteinExistence type="predicted"/>
<feature type="compositionally biased region" description="Acidic residues" evidence="1">
    <location>
        <begin position="11"/>
        <end position="22"/>
    </location>
</feature>
<feature type="region of interest" description="Disordered" evidence="1">
    <location>
        <begin position="127"/>
        <end position="167"/>
    </location>
</feature>
<dbReference type="AlphaFoldDB" id="A0AAW0V1Q6"/>
<feature type="compositionally biased region" description="Low complexity" evidence="1">
    <location>
        <begin position="158"/>
        <end position="167"/>
    </location>
</feature>
<evidence type="ECO:0000256" key="1">
    <source>
        <dbReference type="SAM" id="MobiDB-lite"/>
    </source>
</evidence>
<reference evidence="2 3" key="1">
    <citation type="submission" date="2023-03" db="EMBL/GenBank/DDBJ databases">
        <title>High-quality genome of Scylla paramamosain provides insights in environmental adaptation.</title>
        <authorList>
            <person name="Zhang L."/>
        </authorList>
    </citation>
    <scope>NUCLEOTIDE SEQUENCE [LARGE SCALE GENOMIC DNA]</scope>
    <source>
        <strain evidence="2">LZ_2023a</strain>
        <tissue evidence="2">Muscle</tissue>
    </source>
</reference>
<accession>A0AAW0V1Q6</accession>
<dbReference type="EMBL" id="JARAKH010000004">
    <property type="protein sequence ID" value="KAK8404537.1"/>
    <property type="molecule type" value="Genomic_DNA"/>
</dbReference>
<sequence length="267" mass="28434">MKNEAEAAEEKAEEETEAEAAEEANSSDPALVEAGGRSPQGSGEERKVKSQVHCRAGRRSAQPAQPQSAAGNLCSHLSTSFTTTNSHTPGVWASHLALKTPIRRRYLFTEDVIDQCCEPPPTPATVISSAGREGARPGGTGKAPTPIFERQRREQAKPQATTPCRPAAAALPLPGRCSLWGPVMKGASVQLEGCHCDSRTGDLVIPPPPPPPAAPSPATRASLATPHFLIQSLPILAMPMNANLRHPAFRVQVWTAQHFHIYTGEAE</sequence>
<gene>
    <name evidence="2" type="ORF">O3P69_007649</name>
</gene>
<name>A0AAW0V1Q6_SCYPA</name>
<dbReference type="Proteomes" id="UP001487740">
    <property type="component" value="Unassembled WGS sequence"/>
</dbReference>
<feature type="compositionally biased region" description="Basic and acidic residues" evidence="1">
    <location>
        <begin position="1"/>
        <end position="10"/>
    </location>
</feature>
<organism evidence="2 3">
    <name type="scientific">Scylla paramamosain</name>
    <name type="common">Mud crab</name>
    <dbReference type="NCBI Taxonomy" id="85552"/>
    <lineage>
        <taxon>Eukaryota</taxon>
        <taxon>Metazoa</taxon>
        <taxon>Ecdysozoa</taxon>
        <taxon>Arthropoda</taxon>
        <taxon>Crustacea</taxon>
        <taxon>Multicrustacea</taxon>
        <taxon>Malacostraca</taxon>
        <taxon>Eumalacostraca</taxon>
        <taxon>Eucarida</taxon>
        <taxon>Decapoda</taxon>
        <taxon>Pleocyemata</taxon>
        <taxon>Brachyura</taxon>
        <taxon>Eubrachyura</taxon>
        <taxon>Portunoidea</taxon>
        <taxon>Portunidae</taxon>
        <taxon>Portuninae</taxon>
        <taxon>Scylla</taxon>
    </lineage>
</organism>
<keyword evidence="3" id="KW-1185">Reference proteome</keyword>
<evidence type="ECO:0000313" key="3">
    <source>
        <dbReference type="Proteomes" id="UP001487740"/>
    </source>
</evidence>
<protein>
    <submittedName>
        <fullName evidence="2">Uncharacterized protein</fullName>
    </submittedName>
</protein>
<feature type="compositionally biased region" description="Low complexity" evidence="1">
    <location>
        <begin position="60"/>
        <end position="70"/>
    </location>
</feature>
<comment type="caution">
    <text evidence="2">The sequence shown here is derived from an EMBL/GenBank/DDBJ whole genome shotgun (WGS) entry which is preliminary data.</text>
</comment>
<feature type="compositionally biased region" description="Basic residues" evidence="1">
    <location>
        <begin position="49"/>
        <end position="58"/>
    </location>
</feature>